<evidence type="ECO:0000313" key="1">
    <source>
        <dbReference type="EMBL" id="KNF06567.1"/>
    </source>
</evidence>
<accession>A0A0L0W534</accession>
<keyword evidence="2" id="KW-1185">Reference proteome</keyword>
<reference evidence="2" key="1">
    <citation type="submission" date="2014-03" db="EMBL/GenBank/DDBJ databases">
        <title>The Genome Sequence of Puccinia striiformis f. sp. tritici PST-78.</title>
        <authorList>
            <consortium name="The Broad Institute Genome Sequencing Platform"/>
            <person name="Cuomo C."/>
            <person name="Hulbert S."/>
            <person name="Chen X."/>
            <person name="Walker B."/>
            <person name="Young S.K."/>
            <person name="Zeng Q."/>
            <person name="Gargeya S."/>
            <person name="Fitzgerald M."/>
            <person name="Haas B."/>
            <person name="Abouelleil A."/>
            <person name="Alvarado L."/>
            <person name="Arachchi H.M."/>
            <person name="Berlin A.M."/>
            <person name="Chapman S.B."/>
            <person name="Goldberg J."/>
            <person name="Griggs A."/>
            <person name="Gujja S."/>
            <person name="Hansen M."/>
            <person name="Howarth C."/>
            <person name="Imamovic A."/>
            <person name="Larimer J."/>
            <person name="McCowan C."/>
            <person name="Montmayeur A."/>
            <person name="Murphy C."/>
            <person name="Neiman D."/>
            <person name="Pearson M."/>
            <person name="Priest M."/>
            <person name="Roberts A."/>
            <person name="Saif S."/>
            <person name="Shea T."/>
            <person name="Sisk P."/>
            <person name="Sykes S."/>
            <person name="Wortman J."/>
            <person name="Nusbaum C."/>
            <person name="Birren B."/>
        </authorList>
    </citation>
    <scope>NUCLEOTIDE SEQUENCE [LARGE SCALE GENOMIC DNA]</scope>
    <source>
        <strain evidence="2">race PST-78</strain>
    </source>
</reference>
<proteinExistence type="predicted"/>
<evidence type="ECO:0008006" key="3">
    <source>
        <dbReference type="Google" id="ProtNLM"/>
    </source>
</evidence>
<dbReference type="OrthoDB" id="2505635at2759"/>
<organism evidence="1 2">
    <name type="scientific">Puccinia striiformis f. sp. tritici PST-78</name>
    <dbReference type="NCBI Taxonomy" id="1165861"/>
    <lineage>
        <taxon>Eukaryota</taxon>
        <taxon>Fungi</taxon>
        <taxon>Dikarya</taxon>
        <taxon>Basidiomycota</taxon>
        <taxon>Pucciniomycotina</taxon>
        <taxon>Pucciniomycetes</taxon>
        <taxon>Pucciniales</taxon>
        <taxon>Pucciniaceae</taxon>
        <taxon>Puccinia</taxon>
    </lineage>
</organism>
<protein>
    <recommendedName>
        <fullName evidence="3">DUF659 domain-containing protein</fullName>
    </recommendedName>
</protein>
<name>A0A0L0W534_9BASI</name>
<gene>
    <name evidence="1" type="ORF">PSTG_00440</name>
</gene>
<dbReference type="EMBL" id="AJIL01000003">
    <property type="protein sequence ID" value="KNF06567.1"/>
    <property type="molecule type" value="Genomic_DNA"/>
</dbReference>
<sequence length="185" mass="21488">MWLVVKKFGVQDEICGILTDNASNNSSMMAEIKKFKWPKLVKYSKDTSTCDHKDPDDINDSEDDTDETIEMELSIEDIHDPSDEDEEQDSYTSVLCKETFPQVSSWFHAIVCKLRKSPNLKAEFVQLFEEQECNDRLIWQKDQKYGLARRLYHINRINIQLAQDLIAILNLFYKQTLQVSTLGSA</sequence>
<evidence type="ECO:0000313" key="2">
    <source>
        <dbReference type="Proteomes" id="UP000054564"/>
    </source>
</evidence>
<dbReference type="AlphaFoldDB" id="A0A0L0W534"/>
<dbReference type="Proteomes" id="UP000054564">
    <property type="component" value="Unassembled WGS sequence"/>
</dbReference>
<comment type="caution">
    <text evidence="1">The sequence shown here is derived from an EMBL/GenBank/DDBJ whole genome shotgun (WGS) entry which is preliminary data.</text>
</comment>
<dbReference type="STRING" id="1165861.A0A0L0W534"/>